<comment type="caution">
    <text evidence="4">The sequence shown here is derived from an EMBL/GenBank/DDBJ whole genome shotgun (WGS) entry which is preliminary data.</text>
</comment>
<feature type="chain" id="PRO_5038598725" description="Beta-lactamase class A catalytic domain-containing protein" evidence="2">
    <location>
        <begin position="32"/>
        <end position="312"/>
    </location>
</feature>
<dbReference type="Proteomes" id="UP000294927">
    <property type="component" value="Unassembled WGS sequence"/>
</dbReference>
<dbReference type="PANTHER" id="PTHR35333:SF3">
    <property type="entry name" value="BETA-LACTAMASE-TYPE TRANSPEPTIDASE FOLD CONTAINING PROTEIN"/>
    <property type="match status" value="1"/>
</dbReference>
<dbReference type="InterPro" id="IPR000871">
    <property type="entry name" value="Beta-lactam_class-A"/>
</dbReference>
<accession>A0A4R7VSL6</accession>
<evidence type="ECO:0000313" key="5">
    <source>
        <dbReference type="Proteomes" id="UP000294927"/>
    </source>
</evidence>
<dbReference type="InterPro" id="IPR045155">
    <property type="entry name" value="Beta-lactam_cat"/>
</dbReference>
<dbReference type="GO" id="GO:0008800">
    <property type="term" value="F:beta-lactamase activity"/>
    <property type="evidence" value="ECO:0007669"/>
    <property type="project" value="InterPro"/>
</dbReference>
<keyword evidence="2" id="KW-0732">Signal</keyword>
<sequence>MLNSSARRAALLGASAAVVIGVAALTGACGARPTATIGEPVIVPQATATTSVSVPAPQPKPDPKDAPPVNSPKDSGSPLDPQNVLAAAVQVEPNTTLGAVVFDTVTNKELLVIEPDRQFRSASLVKLLIAIDALDQGVGSDERKLIWRMLSLSDDAIASQLWVRHGGPELVTRAATLIGLQNTEPPEKYGRWGETKVTAHDMVRVYQYVMTALPPEDHTLIVDALGQAPEHAADDFRQYFGIPDGLNAQWAIKQGWGNNDHSMVLHSTGLVGAKWRYVVVLLTEHPLGSGWRTCSQSVTAAAGALDGQLPGA</sequence>
<dbReference type="Gene3D" id="3.40.710.10">
    <property type="entry name" value="DD-peptidase/beta-lactamase superfamily"/>
    <property type="match status" value="1"/>
</dbReference>
<reference evidence="4 5" key="1">
    <citation type="submission" date="2019-03" db="EMBL/GenBank/DDBJ databases">
        <title>Genomic Encyclopedia of Archaeal and Bacterial Type Strains, Phase II (KMG-II): from individual species to whole genera.</title>
        <authorList>
            <person name="Goeker M."/>
        </authorList>
    </citation>
    <scope>NUCLEOTIDE SEQUENCE [LARGE SCALE GENOMIC DNA]</scope>
    <source>
        <strain evidence="4 5">DSM 45499</strain>
    </source>
</reference>
<organism evidence="4 5">
    <name type="scientific">Actinophytocola oryzae</name>
    <dbReference type="NCBI Taxonomy" id="502181"/>
    <lineage>
        <taxon>Bacteria</taxon>
        <taxon>Bacillati</taxon>
        <taxon>Actinomycetota</taxon>
        <taxon>Actinomycetes</taxon>
        <taxon>Pseudonocardiales</taxon>
        <taxon>Pseudonocardiaceae</taxon>
    </lineage>
</organism>
<dbReference type="PROSITE" id="PS51257">
    <property type="entry name" value="PROKAR_LIPOPROTEIN"/>
    <property type="match status" value="1"/>
</dbReference>
<dbReference type="InterPro" id="IPR012338">
    <property type="entry name" value="Beta-lactam/transpept-like"/>
</dbReference>
<proteinExistence type="predicted"/>
<dbReference type="AlphaFoldDB" id="A0A4R7VSL6"/>
<dbReference type="EMBL" id="SOCP01000005">
    <property type="protein sequence ID" value="TDV52217.1"/>
    <property type="molecule type" value="Genomic_DNA"/>
</dbReference>
<evidence type="ECO:0000256" key="1">
    <source>
        <dbReference type="SAM" id="MobiDB-lite"/>
    </source>
</evidence>
<protein>
    <recommendedName>
        <fullName evidence="3">Beta-lactamase class A catalytic domain-containing protein</fullName>
    </recommendedName>
</protein>
<feature type="signal peptide" evidence="2">
    <location>
        <begin position="1"/>
        <end position="31"/>
    </location>
</feature>
<dbReference type="PANTHER" id="PTHR35333">
    <property type="entry name" value="BETA-LACTAMASE"/>
    <property type="match status" value="1"/>
</dbReference>
<dbReference type="RefSeq" id="WP_133903609.1">
    <property type="nucleotide sequence ID" value="NZ_SOCP01000005.1"/>
</dbReference>
<evidence type="ECO:0000256" key="2">
    <source>
        <dbReference type="SAM" id="SignalP"/>
    </source>
</evidence>
<name>A0A4R7VSL6_9PSEU</name>
<dbReference type="SUPFAM" id="SSF56601">
    <property type="entry name" value="beta-lactamase/transpeptidase-like"/>
    <property type="match status" value="1"/>
</dbReference>
<evidence type="ECO:0000313" key="4">
    <source>
        <dbReference type="EMBL" id="TDV52217.1"/>
    </source>
</evidence>
<dbReference type="GO" id="GO:0046677">
    <property type="term" value="P:response to antibiotic"/>
    <property type="evidence" value="ECO:0007669"/>
    <property type="project" value="InterPro"/>
</dbReference>
<feature type="region of interest" description="Disordered" evidence="1">
    <location>
        <begin position="50"/>
        <end position="81"/>
    </location>
</feature>
<keyword evidence="5" id="KW-1185">Reference proteome</keyword>
<dbReference type="Pfam" id="PF13354">
    <property type="entry name" value="Beta-lactamase2"/>
    <property type="match status" value="1"/>
</dbReference>
<gene>
    <name evidence="4" type="ORF">CLV71_105349</name>
</gene>
<dbReference type="OrthoDB" id="4981298at2"/>
<feature type="domain" description="Beta-lactamase class A catalytic" evidence="3">
    <location>
        <begin position="143"/>
        <end position="283"/>
    </location>
</feature>
<dbReference type="GO" id="GO:0030655">
    <property type="term" value="P:beta-lactam antibiotic catabolic process"/>
    <property type="evidence" value="ECO:0007669"/>
    <property type="project" value="InterPro"/>
</dbReference>
<evidence type="ECO:0000259" key="3">
    <source>
        <dbReference type="Pfam" id="PF13354"/>
    </source>
</evidence>